<reference evidence="2" key="1">
    <citation type="submission" date="2018-01" db="EMBL/GenBank/DDBJ databases">
        <title>An insight into the sialome of Amazonian anophelines.</title>
        <authorList>
            <person name="Ribeiro J.M."/>
            <person name="Scarpassa V."/>
            <person name="Calvo E."/>
        </authorList>
    </citation>
    <scope>NUCLEOTIDE SEQUENCE</scope>
    <source>
        <tissue evidence="2">Salivary glands</tissue>
    </source>
</reference>
<protein>
    <submittedName>
        <fullName evidence="2">Putative secreted peptide</fullName>
    </submittedName>
</protein>
<feature type="chain" id="PRO_5014888882" evidence="1">
    <location>
        <begin position="20"/>
        <end position="67"/>
    </location>
</feature>
<evidence type="ECO:0000313" key="2">
    <source>
        <dbReference type="EMBL" id="MBW31875.1"/>
    </source>
</evidence>
<accession>A0A2M3ZTQ4</accession>
<dbReference type="AlphaFoldDB" id="A0A2M3ZTQ4"/>
<organism evidence="2">
    <name type="scientific">Anopheles braziliensis</name>
    <dbReference type="NCBI Taxonomy" id="58242"/>
    <lineage>
        <taxon>Eukaryota</taxon>
        <taxon>Metazoa</taxon>
        <taxon>Ecdysozoa</taxon>
        <taxon>Arthropoda</taxon>
        <taxon>Hexapoda</taxon>
        <taxon>Insecta</taxon>
        <taxon>Pterygota</taxon>
        <taxon>Neoptera</taxon>
        <taxon>Endopterygota</taxon>
        <taxon>Diptera</taxon>
        <taxon>Nematocera</taxon>
        <taxon>Culicoidea</taxon>
        <taxon>Culicidae</taxon>
        <taxon>Anophelinae</taxon>
        <taxon>Anopheles</taxon>
    </lineage>
</organism>
<evidence type="ECO:0000256" key="1">
    <source>
        <dbReference type="SAM" id="SignalP"/>
    </source>
</evidence>
<dbReference type="EMBL" id="GGFM01011124">
    <property type="protein sequence ID" value="MBW31875.1"/>
    <property type="molecule type" value="Transcribed_RNA"/>
</dbReference>
<feature type="signal peptide" evidence="1">
    <location>
        <begin position="1"/>
        <end position="19"/>
    </location>
</feature>
<name>A0A2M3ZTQ4_9DIPT</name>
<sequence>MIISIIKVIIILLIRECERFHVVVAAVCCSSTREPFWRLAGSKTIRLSKKKQKNSAKKCRKGMVVDQ</sequence>
<keyword evidence="1" id="KW-0732">Signal</keyword>
<proteinExistence type="predicted"/>